<evidence type="ECO:0000313" key="3">
    <source>
        <dbReference type="Proteomes" id="UP000585437"/>
    </source>
</evidence>
<dbReference type="InterPro" id="IPR007235">
    <property type="entry name" value="Glyco_trans_28_C"/>
</dbReference>
<dbReference type="Proteomes" id="UP000585437">
    <property type="component" value="Unassembled WGS sequence"/>
</dbReference>
<accession>A0A7X0JLK4</accession>
<dbReference type="SUPFAM" id="SSF53756">
    <property type="entry name" value="UDP-Glycosyltransferase/glycogen phosphorylase"/>
    <property type="match status" value="1"/>
</dbReference>
<dbReference type="PANTHER" id="PTHR21015">
    <property type="entry name" value="UDP-N-ACETYLGLUCOSAMINE--N-ACETYLMURAMYL-(PENTAPEPTIDE) PYROPHOSPHORYL-UNDECAPRENOL N-ACETYLGLUCOSAMINE TRANSFERASE 1"/>
    <property type="match status" value="1"/>
</dbReference>
<dbReference type="EMBL" id="JACHBU010000004">
    <property type="protein sequence ID" value="MBB6508932.1"/>
    <property type="molecule type" value="Genomic_DNA"/>
</dbReference>
<dbReference type="GO" id="GO:0016758">
    <property type="term" value="F:hexosyltransferase activity"/>
    <property type="evidence" value="ECO:0007669"/>
    <property type="project" value="InterPro"/>
</dbReference>
<proteinExistence type="predicted"/>
<dbReference type="Gene3D" id="3.40.50.2000">
    <property type="entry name" value="Glycogen Phosphorylase B"/>
    <property type="match status" value="1"/>
</dbReference>
<keyword evidence="2" id="KW-0808">Transferase</keyword>
<protein>
    <submittedName>
        <fullName evidence="2">Putative glycosyltransferase</fullName>
    </submittedName>
</protein>
<dbReference type="RefSeq" id="WP_184654718.1">
    <property type="nucleotide sequence ID" value="NZ_JACHBU010000004.1"/>
</dbReference>
<sequence>MNNDPSIGKGRRVLFYVQHLLGIGHIVRASRVASALQSAWFDVTLVTGGTPVKGFPPEGMAHVQLPPVVASNSGFSALADAVTGEPVDEAFQARRTGLLLDLFHDLKPDVVITEAFPFGRRQMRFELLPLLDAIRSAEPNPLLLASVRDILQENRKSGRDDETIALMRDHFDGVLVHGDAGFVKLEETFRRASEFAGKIHYTGLVAPNTPTPSPDRFDVLVSAGGGAVGAGLIGAALEAERILNDGRSWCVITGPNLPAEDFDRISAEAGSRVTVIRFRPDFPSLLANAQISVSQAGYNTVCDLFRTTCRPVLIPFAAGGETEQTVRAEKLKALGLAQVVDEASLTGEALAEAIQKASGITGVQELPFSLDGAEKSAAIVAEMLDGRG</sequence>
<name>A0A7X0JLK4_9HYPH</name>
<organism evidence="2 3">
    <name type="scientific">Rhizobium soli</name>
    <dbReference type="NCBI Taxonomy" id="424798"/>
    <lineage>
        <taxon>Bacteria</taxon>
        <taxon>Pseudomonadati</taxon>
        <taxon>Pseudomonadota</taxon>
        <taxon>Alphaproteobacteria</taxon>
        <taxon>Hyphomicrobiales</taxon>
        <taxon>Rhizobiaceae</taxon>
        <taxon>Rhizobium/Agrobacterium group</taxon>
        <taxon>Rhizobium</taxon>
    </lineage>
</organism>
<dbReference type="AlphaFoldDB" id="A0A7X0JLK4"/>
<evidence type="ECO:0000313" key="2">
    <source>
        <dbReference type="EMBL" id="MBB6508932.1"/>
    </source>
</evidence>
<comment type="caution">
    <text evidence="2">The sequence shown here is derived from an EMBL/GenBank/DDBJ whole genome shotgun (WGS) entry which is preliminary data.</text>
</comment>
<keyword evidence="3" id="KW-1185">Reference proteome</keyword>
<reference evidence="2 3" key="1">
    <citation type="submission" date="2020-08" db="EMBL/GenBank/DDBJ databases">
        <title>The Agave Microbiome: Exploring the role of microbial communities in plant adaptations to desert environments.</title>
        <authorList>
            <person name="Partida-Martinez L.P."/>
        </authorList>
    </citation>
    <scope>NUCLEOTIDE SEQUENCE [LARGE SCALE GENOMIC DNA]</scope>
    <source>
        <strain evidence="2 3">AS3.12</strain>
    </source>
</reference>
<evidence type="ECO:0000259" key="1">
    <source>
        <dbReference type="Pfam" id="PF04101"/>
    </source>
</evidence>
<dbReference type="Pfam" id="PF04101">
    <property type="entry name" value="Glyco_tran_28_C"/>
    <property type="match status" value="1"/>
</dbReference>
<dbReference type="PANTHER" id="PTHR21015:SF28">
    <property type="entry name" value="SLL1722 PROTEIN"/>
    <property type="match status" value="1"/>
</dbReference>
<gene>
    <name evidence="2" type="ORF">F4695_002289</name>
</gene>
<feature type="domain" description="Glycosyl transferase family 28 C-terminal" evidence="1">
    <location>
        <begin position="225"/>
        <end position="356"/>
    </location>
</feature>